<evidence type="ECO:0000313" key="3">
    <source>
        <dbReference type="Proteomes" id="UP000789706"/>
    </source>
</evidence>
<dbReference type="AlphaFoldDB" id="A0A9N8V3D7"/>
<dbReference type="Proteomes" id="UP000789706">
    <property type="component" value="Unassembled WGS sequence"/>
</dbReference>
<name>A0A9N8V3D7_9GLOM</name>
<feature type="region of interest" description="Disordered" evidence="1">
    <location>
        <begin position="1"/>
        <end position="34"/>
    </location>
</feature>
<protein>
    <submittedName>
        <fullName evidence="2">2368_t:CDS:1</fullName>
    </submittedName>
</protein>
<feature type="compositionally biased region" description="Polar residues" evidence="1">
    <location>
        <begin position="1"/>
        <end position="13"/>
    </location>
</feature>
<sequence>MNSVVEDNQSDNGSENIDLEDSLSSDNDDDAPFEYMYNRRVPIINTTHVVNSRSDMRYNTRRHSLRHQLSLFDDSSQSFSSDSLTIMSNNSAQYSSSSHTRSVLHSLHNHYSPKSLSPLEIFIKSQLSKQDDEGDYV</sequence>
<feature type="compositionally biased region" description="Acidic residues" evidence="1">
    <location>
        <begin position="17"/>
        <end position="32"/>
    </location>
</feature>
<organism evidence="2 3">
    <name type="scientific">Diversispora eburnea</name>
    <dbReference type="NCBI Taxonomy" id="1213867"/>
    <lineage>
        <taxon>Eukaryota</taxon>
        <taxon>Fungi</taxon>
        <taxon>Fungi incertae sedis</taxon>
        <taxon>Mucoromycota</taxon>
        <taxon>Glomeromycotina</taxon>
        <taxon>Glomeromycetes</taxon>
        <taxon>Diversisporales</taxon>
        <taxon>Diversisporaceae</taxon>
        <taxon>Diversispora</taxon>
    </lineage>
</organism>
<gene>
    <name evidence="2" type="ORF">DEBURN_LOCUS839</name>
</gene>
<comment type="caution">
    <text evidence="2">The sequence shown here is derived from an EMBL/GenBank/DDBJ whole genome shotgun (WGS) entry which is preliminary data.</text>
</comment>
<dbReference type="EMBL" id="CAJVPK010000030">
    <property type="protein sequence ID" value="CAG8435190.1"/>
    <property type="molecule type" value="Genomic_DNA"/>
</dbReference>
<evidence type="ECO:0000313" key="2">
    <source>
        <dbReference type="EMBL" id="CAG8435190.1"/>
    </source>
</evidence>
<evidence type="ECO:0000256" key="1">
    <source>
        <dbReference type="SAM" id="MobiDB-lite"/>
    </source>
</evidence>
<dbReference type="OrthoDB" id="2449614at2759"/>
<reference evidence="2" key="1">
    <citation type="submission" date="2021-06" db="EMBL/GenBank/DDBJ databases">
        <authorList>
            <person name="Kallberg Y."/>
            <person name="Tangrot J."/>
            <person name="Rosling A."/>
        </authorList>
    </citation>
    <scope>NUCLEOTIDE SEQUENCE</scope>
    <source>
        <strain evidence="2">AZ414A</strain>
    </source>
</reference>
<accession>A0A9N8V3D7</accession>
<proteinExistence type="predicted"/>
<keyword evidence="3" id="KW-1185">Reference proteome</keyword>